<feature type="region of interest" description="Disordered" evidence="1">
    <location>
        <begin position="639"/>
        <end position="667"/>
    </location>
</feature>
<keyword evidence="3" id="KW-1185">Reference proteome</keyword>
<feature type="compositionally biased region" description="Polar residues" evidence="1">
    <location>
        <begin position="554"/>
        <end position="571"/>
    </location>
</feature>
<feature type="non-terminal residue" evidence="2">
    <location>
        <position position="1"/>
    </location>
</feature>
<feature type="compositionally biased region" description="Low complexity" evidence="1">
    <location>
        <begin position="645"/>
        <end position="655"/>
    </location>
</feature>
<evidence type="ECO:0000256" key="1">
    <source>
        <dbReference type="SAM" id="MobiDB-lite"/>
    </source>
</evidence>
<comment type="caution">
    <text evidence="2">The sequence shown here is derived from an EMBL/GenBank/DDBJ whole genome shotgun (WGS) entry which is preliminary data.</text>
</comment>
<name>A0AAQ4F295_AMBAM</name>
<accession>A0AAQ4F295</accession>
<protein>
    <submittedName>
        <fullName evidence="2">Uncharacterized protein</fullName>
    </submittedName>
</protein>
<dbReference type="EMBL" id="JARKHS020007835">
    <property type="protein sequence ID" value="KAK8781264.1"/>
    <property type="molecule type" value="Genomic_DNA"/>
</dbReference>
<proteinExistence type="predicted"/>
<gene>
    <name evidence="2" type="ORF">V5799_017393</name>
</gene>
<feature type="compositionally biased region" description="Low complexity" evidence="1">
    <location>
        <begin position="400"/>
        <end position="416"/>
    </location>
</feature>
<sequence>NVGYKFSINLSTAGDKKKMETTVAEGSGPVLPSSDVDGISGSPRSCAASALASLDPWPATPYEVDPTTFLNGCPQGSAPAPQAQDSVTCQNTATLQQQHQPALHGSMAMQSMTTTINGGRAPMGSSCAGDQQSKPFYTGDIADAYDESFSFWNILEQDLEPKEIKLEPPSPPWTEADSTSCSPYGSFGSYNTSSSAALDHHQTLLYRDRRPPMMSELGPGSATAGSCRYYELQPPQQPSAAASRDPMMCPPTSYWPMDLSARVGATDPVYHSPLSTTVPPQRFHHSAAEWSHHREQQQQFASASTGPPPLLSSMSRSHQYSAYSPIDDTGGYEVANGFSLNQGWHGQQGGDISPTSGGSACGTLSPTDAFLRRFPYVGSREDAMATSHQPAPEPSPLLPPATSTTSAHGTSAAQGSDGSRFYHCSGSPTDISSHDAGQTRTFHAPMPPPVTMTTLLPSVQQHQQLVTSGSASPRYPRLGALLERPPLSQPPRPWLRHPPVAASSLVALNGSAATVPSSQAGTYPPRFAPVPTYYNAVMQPLSVVTQAPPKKTTVDTLPTSSKAQAAGQSRQHLPPHRFPRPNLTLLLTPTARPTLSTGPASILLHRLPQPSSSQFRHPVAHGGGAAAATSVHVGRLPTSQHLQQASTSTATPDSATKPRRTTAERSHPAVNYALRSLKIGPFLVEVGDPNVNLGYKFKIIFSKRRFMYEFESLSPTEEEGLRLSCVIVPFQSLEALRCEHDYILVQVHSRPVMFLGRRTRKGGAESATSTSSLSDHLERYPVHKVQLNESEVVQVRHLLWQYNPRFHELMLRRISDQETKLDDPLPPYGAPGRVVWRNEVARANRASKRTPVGRRRGLVARGRAGEGATCGQLTAATSGSLGASSMSLVPFSSAGSSQSSSPSCACRVSCRVARCSCAKARTKCEPGRCSCLGCDNPLNLLEAVGIALREAQADPCLMQAVFQVSDLPWYLCQQVRLNCCPESVMVRECIPGPMPCPRCGHAAQYSWCANTLFHGATNHCSTCIRCNLFAGEHCQACNSCYYFTGSDKNCPRCRRTRGMQMAPKRTTAASEAAPAVGTPTSTMRIVSVESLADERQAQMQPATGQPGSQLIALPPPPLGDSQVPVQQQVGVVVEELPQELSSDPVILDDDDGAPAASSEDQPVIEEPDRPEPIIITEDEKVEIVSGDSLHSDPEQLVMDC</sequence>
<dbReference type="AlphaFoldDB" id="A0AAQ4F295"/>
<organism evidence="2 3">
    <name type="scientific">Amblyomma americanum</name>
    <name type="common">Lone star tick</name>
    <dbReference type="NCBI Taxonomy" id="6943"/>
    <lineage>
        <taxon>Eukaryota</taxon>
        <taxon>Metazoa</taxon>
        <taxon>Ecdysozoa</taxon>
        <taxon>Arthropoda</taxon>
        <taxon>Chelicerata</taxon>
        <taxon>Arachnida</taxon>
        <taxon>Acari</taxon>
        <taxon>Parasitiformes</taxon>
        <taxon>Ixodida</taxon>
        <taxon>Ixodoidea</taxon>
        <taxon>Ixodidae</taxon>
        <taxon>Amblyomminae</taxon>
        <taxon>Amblyomma</taxon>
    </lineage>
</organism>
<feature type="compositionally biased region" description="Basic and acidic residues" evidence="1">
    <location>
        <begin position="286"/>
        <end position="296"/>
    </location>
</feature>
<feature type="region of interest" description="Disordered" evidence="1">
    <location>
        <begin position="1140"/>
        <end position="1172"/>
    </location>
</feature>
<feature type="region of interest" description="Disordered" evidence="1">
    <location>
        <begin position="345"/>
        <end position="364"/>
    </location>
</feature>
<reference evidence="2 3" key="1">
    <citation type="journal article" date="2023" name="Arcadia Sci">
        <title>De novo assembly of a long-read Amblyomma americanum tick genome.</title>
        <authorList>
            <person name="Chou S."/>
            <person name="Poskanzer K.E."/>
            <person name="Rollins M."/>
            <person name="Thuy-Boun P.S."/>
        </authorList>
    </citation>
    <scope>NUCLEOTIDE SEQUENCE [LARGE SCALE GENOMIC DNA]</scope>
    <source>
        <strain evidence="2">F_SG_1</strain>
        <tissue evidence="2">Salivary glands</tissue>
    </source>
</reference>
<feature type="compositionally biased region" description="Polar residues" evidence="1">
    <location>
        <begin position="353"/>
        <end position="364"/>
    </location>
</feature>
<evidence type="ECO:0000313" key="2">
    <source>
        <dbReference type="EMBL" id="KAK8781264.1"/>
    </source>
</evidence>
<feature type="compositionally biased region" description="Polar residues" evidence="1">
    <location>
        <begin position="426"/>
        <end position="441"/>
    </location>
</feature>
<dbReference type="Proteomes" id="UP001321473">
    <property type="component" value="Unassembled WGS sequence"/>
</dbReference>
<feature type="region of interest" description="Disordered" evidence="1">
    <location>
        <begin position="382"/>
        <end position="444"/>
    </location>
</feature>
<feature type="region of interest" description="Disordered" evidence="1">
    <location>
        <begin position="549"/>
        <end position="581"/>
    </location>
</feature>
<feature type="region of interest" description="Disordered" evidence="1">
    <location>
        <begin position="285"/>
        <end position="316"/>
    </location>
</feature>
<evidence type="ECO:0000313" key="3">
    <source>
        <dbReference type="Proteomes" id="UP001321473"/>
    </source>
</evidence>